<comment type="caution">
    <text evidence="1">The sequence shown here is derived from an EMBL/GenBank/DDBJ whole genome shotgun (WGS) entry which is preliminary data.</text>
</comment>
<protein>
    <submittedName>
        <fullName evidence="1">Uncharacterized protein</fullName>
    </submittedName>
</protein>
<proteinExistence type="predicted"/>
<dbReference type="EMBL" id="QVLX01000004">
    <property type="protein sequence ID" value="RGE86967.1"/>
    <property type="molecule type" value="Genomic_DNA"/>
</dbReference>
<dbReference type="Proteomes" id="UP000261080">
    <property type="component" value="Unassembled WGS sequence"/>
</dbReference>
<keyword evidence="2" id="KW-1185">Reference proteome</keyword>
<reference evidence="1 2" key="1">
    <citation type="submission" date="2018-08" db="EMBL/GenBank/DDBJ databases">
        <title>A genome reference for cultivated species of the human gut microbiota.</title>
        <authorList>
            <person name="Zou Y."/>
            <person name="Xue W."/>
            <person name="Luo G."/>
        </authorList>
    </citation>
    <scope>NUCLEOTIDE SEQUENCE [LARGE SCALE GENOMIC DNA]</scope>
    <source>
        <strain evidence="1 2">AF37-2AT</strain>
    </source>
</reference>
<accession>A0A3E3K1D6</accession>
<sequence>MEGKNEIMNIMDYEVVDTRSNDIQISGTEVATQLVAVVPNAIAAPFQRYHEVEVKKEIALKTLEYRTKALEHRTMDRDKLCDTMVELAKNKSLDKETFQMLMVAYENPSF</sequence>
<organism evidence="1 2">
    <name type="scientific">Sellimonas intestinalis</name>
    <dbReference type="NCBI Taxonomy" id="1653434"/>
    <lineage>
        <taxon>Bacteria</taxon>
        <taxon>Bacillati</taxon>
        <taxon>Bacillota</taxon>
        <taxon>Clostridia</taxon>
        <taxon>Lachnospirales</taxon>
        <taxon>Lachnospiraceae</taxon>
        <taxon>Sellimonas</taxon>
    </lineage>
</organism>
<evidence type="ECO:0000313" key="1">
    <source>
        <dbReference type="EMBL" id="RGE86967.1"/>
    </source>
</evidence>
<name>A0A3E3K1D6_9FIRM</name>
<evidence type="ECO:0000313" key="2">
    <source>
        <dbReference type="Proteomes" id="UP000261080"/>
    </source>
</evidence>
<dbReference type="RefSeq" id="WP_117493524.1">
    <property type="nucleotide sequence ID" value="NZ_DBGAZR010000126.1"/>
</dbReference>
<gene>
    <name evidence="1" type="ORF">DW016_08455</name>
</gene>
<dbReference type="AlphaFoldDB" id="A0A3E3K1D6"/>